<dbReference type="OrthoDB" id="1340656at2"/>
<keyword evidence="2" id="KW-0732">Signal</keyword>
<feature type="chain" id="PRO_5011669590" evidence="2">
    <location>
        <begin position="19"/>
        <end position="358"/>
    </location>
</feature>
<organism evidence="3 4">
    <name type="scientific">Chryseobacterium wanjuense</name>
    <dbReference type="NCBI Taxonomy" id="356305"/>
    <lineage>
        <taxon>Bacteria</taxon>
        <taxon>Pseudomonadati</taxon>
        <taxon>Bacteroidota</taxon>
        <taxon>Flavobacteriia</taxon>
        <taxon>Flavobacteriales</taxon>
        <taxon>Weeksellaceae</taxon>
        <taxon>Chryseobacterium group</taxon>
        <taxon>Chryseobacterium</taxon>
    </lineage>
</organism>
<evidence type="ECO:0000313" key="4">
    <source>
        <dbReference type="Proteomes" id="UP000199469"/>
    </source>
</evidence>
<feature type="region of interest" description="Disordered" evidence="1">
    <location>
        <begin position="28"/>
        <end position="49"/>
    </location>
</feature>
<evidence type="ECO:0000256" key="1">
    <source>
        <dbReference type="SAM" id="MobiDB-lite"/>
    </source>
</evidence>
<dbReference type="EMBL" id="FOIU01000005">
    <property type="protein sequence ID" value="SEW49358.1"/>
    <property type="molecule type" value="Genomic_DNA"/>
</dbReference>
<proteinExistence type="predicted"/>
<dbReference type="Proteomes" id="UP000199469">
    <property type="component" value="Unassembled WGS sequence"/>
</dbReference>
<accession>A0A1I0S426</accession>
<feature type="signal peptide" evidence="2">
    <location>
        <begin position="1"/>
        <end position="18"/>
    </location>
</feature>
<keyword evidence="4" id="KW-1185">Reference proteome</keyword>
<reference evidence="4" key="1">
    <citation type="submission" date="2016-10" db="EMBL/GenBank/DDBJ databases">
        <authorList>
            <person name="Varghese N."/>
            <person name="Submissions S."/>
        </authorList>
    </citation>
    <scope>NUCLEOTIDE SEQUENCE [LARGE SCALE GENOMIC DNA]</scope>
    <source>
        <strain evidence="4">DSM 17724</strain>
    </source>
</reference>
<evidence type="ECO:0000313" key="3">
    <source>
        <dbReference type="EMBL" id="SEW49358.1"/>
    </source>
</evidence>
<gene>
    <name evidence="3" type="ORF">SAMN05421841_4141</name>
</gene>
<protein>
    <submittedName>
        <fullName evidence="3">Uncharacterized protein</fullName>
    </submittedName>
</protein>
<dbReference type="AlphaFoldDB" id="A0A1I0S426"/>
<dbReference type="RefSeq" id="WP_089796046.1">
    <property type="nucleotide sequence ID" value="NZ_FOIU01000005.1"/>
</dbReference>
<sequence length="358" mass="37166">MKKKLFLASMLMSSLAFSQVGIHTSNPQGSFNVDGAKDNPATGTPNAAQQSNDLTVLNTGNVGIGTTAPVGKLHLYNPITGSEMGNDYVIDDESPISQIQGLVMRRSNAGNNLAQNDFIGAMLFNPKIGGTFGYAGAGMAGIYRGNGTTALTALALRVNSNQEAVRIDENANVGIGTSTPTERLDVAGNARVRTITPVTGSTVVTPVYSDANGVLVKASPSVTYGETTSNSVSLASGATGTLITGVTQGIYKAVVLTSDACVYVATAEYFVHNYSFNSSFSIRGITGLLSPSTTKGPTFNETNQTTTVTTWTGKPACQDGGNSTALNYTVTMPSAGTINVTNNGNVSRAYKIILTRLD</sequence>
<name>A0A1I0S426_9FLAO</name>
<evidence type="ECO:0000256" key="2">
    <source>
        <dbReference type="SAM" id="SignalP"/>
    </source>
</evidence>